<name>Q5QRX1_MESGB</name>
<evidence type="ECO:0000313" key="2">
    <source>
        <dbReference type="EMBL" id="CAG30055.1"/>
    </source>
</evidence>
<keyword evidence="1" id="KW-0812">Transmembrane</keyword>
<dbReference type="AlphaFoldDB" id="Q5QRX1"/>
<reference evidence="2" key="1">
    <citation type="journal article" date="2005" name="Gene">
        <title>The mitochondrial genome sequence of the scorpion Centruroides limpidus (Karsch 1879) (Chelicerata; Arachnida).</title>
        <authorList>
            <person name="Davila S."/>
            <person name="Pinero D."/>
            <person name="Bustos P."/>
            <person name="Cevallos M.A."/>
            <person name="Davila G."/>
        </authorList>
    </citation>
    <scope>NUCLEOTIDE SEQUENCE</scope>
</reference>
<reference evidence="2" key="3">
    <citation type="journal article" date="2007" name="Mol. Phylogenet. Evol.">
        <title>The effect of model choice on phylogenetic inference using mitochondrial sequence data: lessons from the scorpions.</title>
        <authorList>
            <person name="Jones M.O."/>
            <person name="Gantenbein B."/>
            <person name="Fet V."/>
            <person name="Blaxter M."/>
        </authorList>
    </citation>
    <scope>NUCLEOTIDE SEQUENCE</scope>
</reference>
<feature type="transmembrane region" description="Helical" evidence="1">
    <location>
        <begin position="7"/>
        <end position="31"/>
    </location>
</feature>
<geneLocation type="mitochondrion" evidence="2"/>
<gene>
    <name evidence="2" type="primary">atp8</name>
</gene>
<dbReference type="EMBL" id="AJ716204">
    <property type="protein sequence ID" value="CAG30055.1"/>
    <property type="molecule type" value="Genomic_DNA"/>
</dbReference>
<protein>
    <submittedName>
        <fullName evidence="2">ATP synthase subunit 8</fullName>
    </submittedName>
</protein>
<keyword evidence="2" id="KW-0496">Mitochondrion</keyword>
<keyword evidence="1" id="KW-1133">Transmembrane helix</keyword>
<accession>Q5QRX1</accession>
<organism evidence="2">
    <name type="scientific">Mesobuthus gibbosus</name>
    <name type="common">Mediterranean checkered scorpion</name>
    <name type="synonym">Buthus gibbosus</name>
    <dbReference type="NCBI Taxonomy" id="123226"/>
    <lineage>
        <taxon>Eukaryota</taxon>
        <taxon>Metazoa</taxon>
        <taxon>Ecdysozoa</taxon>
        <taxon>Arthropoda</taxon>
        <taxon>Chelicerata</taxon>
        <taxon>Arachnida</taxon>
        <taxon>Scorpiones</taxon>
        <taxon>Buthida</taxon>
        <taxon>Buthoidea</taxon>
        <taxon>Buthidae</taxon>
        <taxon>Mesobuthus</taxon>
    </lineage>
</organism>
<sequence length="51" mass="6394">MPQMMPLGWAWLILFLVLVYFVFLVNFYFFFEVGVFFESDEEKCIWDNWVW</sequence>
<keyword evidence="1" id="KW-0472">Membrane</keyword>
<proteinExistence type="predicted"/>
<evidence type="ECO:0000256" key="1">
    <source>
        <dbReference type="SAM" id="Phobius"/>
    </source>
</evidence>
<reference evidence="2" key="2">
    <citation type="journal article" date="2005" name="Proc. R. Soc. Lond., B, Biol. Sci.">
        <title>Evidence for recombination in scorpion mitochondrial DNA (Scorpiones: Buthidae).</title>
        <authorList>
            <person name="Gantenbein-Ritter B."/>
            <person name="Fet V."/>
            <person name="Gantenbein-Ritter I.A."/>
            <person name="Balloux F."/>
        </authorList>
    </citation>
    <scope>NUCLEOTIDE SEQUENCE</scope>
</reference>